<organism evidence="1 2">
    <name type="scientific">Vibrio ordalii FS-238</name>
    <dbReference type="NCBI Taxonomy" id="617133"/>
    <lineage>
        <taxon>Bacteria</taxon>
        <taxon>Pseudomonadati</taxon>
        <taxon>Pseudomonadota</taxon>
        <taxon>Gammaproteobacteria</taxon>
        <taxon>Vibrionales</taxon>
        <taxon>Vibrionaceae</taxon>
        <taxon>Vibrio</taxon>
    </lineage>
</organism>
<gene>
    <name evidence="1" type="ORF">A1QS_13900</name>
</gene>
<accession>A0A853R9B4</accession>
<reference evidence="1 2" key="1">
    <citation type="journal article" date="2012" name="Science">
        <title>Ecological populations of bacteria act as socially cohesive units of antibiotic production and resistance.</title>
        <authorList>
            <person name="Cordero O.X."/>
            <person name="Wildschutte H."/>
            <person name="Kirkup B."/>
            <person name="Proehl S."/>
            <person name="Ngo L."/>
            <person name="Hussain F."/>
            <person name="Le Roux F."/>
            <person name="Mincer T."/>
            <person name="Polz M.F."/>
        </authorList>
    </citation>
    <scope>NUCLEOTIDE SEQUENCE [LARGE SCALE GENOMIC DNA]</scope>
    <source>
        <strain evidence="1 2">FS-238</strain>
    </source>
</reference>
<evidence type="ECO:0000313" key="1">
    <source>
        <dbReference type="EMBL" id="OEE40754.1"/>
    </source>
</evidence>
<keyword evidence="2" id="KW-1185">Reference proteome</keyword>
<sequence length="259" mass="27466">MNLSLKAHQPMPVIVAGNWIYLETALQSITLESALGDRVTLKKEAVVKSTQQIGRVLVYSDIDQNITLEFGFGDFVPPANISGQSIVVSDMPAVELAAGQSVNIGQMPAVELAEGQALSIAQMPALEIAAGQSVSLDRLPKVEIAPSQTVNIGELPNITFASGQSICIEQMPAVELVSGQEVTTSISNELNAHSSIMPFVLAANSSRRKVHIKAASENTHPILIAGIYPLVAGEKIELSTQAEIEFTGDVADSVQILEI</sequence>
<comment type="caution">
    <text evidence="1">The sequence shown here is derived from an EMBL/GenBank/DDBJ whole genome shotgun (WGS) entry which is preliminary data.</text>
</comment>
<dbReference type="Proteomes" id="UP000094808">
    <property type="component" value="Unassembled WGS sequence"/>
</dbReference>
<dbReference type="EMBL" id="AJYS02000054">
    <property type="protein sequence ID" value="OEE40754.1"/>
    <property type="molecule type" value="Genomic_DNA"/>
</dbReference>
<protein>
    <submittedName>
        <fullName evidence="1">Uncharacterized protein</fullName>
    </submittedName>
</protein>
<evidence type="ECO:0000313" key="2">
    <source>
        <dbReference type="Proteomes" id="UP000094808"/>
    </source>
</evidence>
<dbReference type="AlphaFoldDB" id="A0A853R9B4"/>
<name>A0A853R9B4_9VIBR</name>
<dbReference type="RefSeq" id="WP_017045644.1">
    <property type="nucleotide sequence ID" value="NZ_AJYS02000054.1"/>
</dbReference>
<proteinExistence type="predicted"/>